<dbReference type="PROSITE" id="PS51194">
    <property type="entry name" value="HELICASE_CTER"/>
    <property type="match status" value="1"/>
</dbReference>
<evidence type="ECO:0000256" key="8">
    <source>
        <dbReference type="ARBA" id="ARBA00047984"/>
    </source>
</evidence>
<dbReference type="InterPro" id="IPR002464">
    <property type="entry name" value="DNA/RNA_helicase_DEAH_CS"/>
</dbReference>
<dbReference type="InterPro" id="IPR027417">
    <property type="entry name" value="P-loop_NTPase"/>
</dbReference>
<dbReference type="GO" id="GO:0006397">
    <property type="term" value="P:mRNA processing"/>
    <property type="evidence" value="ECO:0007669"/>
    <property type="project" value="UniProtKB-KW"/>
</dbReference>
<dbReference type="GO" id="GO:0003723">
    <property type="term" value="F:RNA binding"/>
    <property type="evidence" value="ECO:0007669"/>
    <property type="project" value="TreeGrafter"/>
</dbReference>
<dbReference type="Pfam" id="PF13401">
    <property type="entry name" value="AAA_22"/>
    <property type="match status" value="1"/>
</dbReference>
<gene>
    <name evidence="12" type="ORF">QR680_010236</name>
</gene>
<keyword evidence="7" id="KW-0067">ATP-binding</keyword>
<comment type="catalytic activity">
    <reaction evidence="8">
        <text>ATP + H2O = ADP + phosphate + H(+)</text>
        <dbReference type="Rhea" id="RHEA:13065"/>
        <dbReference type="ChEBI" id="CHEBI:15377"/>
        <dbReference type="ChEBI" id="CHEBI:15378"/>
        <dbReference type="ChEBI" id="CHEBI:30616"/>
        <dbReference type="ChEBI" id="CHEBI:43474"/>
        <dbReference type="ChEBI" id="CHEBI:456216"/>
        <dbReference type="EC" id="3.6.4.13"/>
    </reaction>
</comment>
<evidence type="ECO:0000256" key="9">
    <source>
        <dbReference type="SAM" id="MobiDB-lite"/>
    </source>
</evidence>
<dbReference type="GO" id="GO:0016887">
    <property type="term" value="F:ATP hydrolysis activity"/>
    <property type="evidence" value="ECO:0007669"/>
    <property type="project" value="InterPro"/>
</dbReference>
<dbReference type="SMART" id="SM00487">
    <property type="entry name" value="DEXDc"/>
    <property type="match status" value="1"/>
</dbReference>
<comment type="caution">
    <text evidence="12">The sequence shown here is derived from an EMBL/GenBank/DDBJ whole genome shotgun (WGS) entry which is preliminary data.</text>
</comment>
<dbReference type="InterPro" id="IPR007502">
    <property type="entry name" value="Helicase-assoc_dom"/>
</dbReference>
<protein>
    <recommendedName>
        <fullName evidence="2">RNA helicase</fullName>
        <ecNumber evidence="2">3.6.4.13</ecNumber>
    </recommendedName>
</protein>
<dbReference type="CDD" id="cd18791">
    <property type="entry name" value="SF2_C_RHA"/>
    <property type="match status" value="1"/>
</dbReference>
<dbReference type="Gene3D" id="3.40.50.300">
    <property type="entry name" value="P-loop containing nucleotide triphosphate hydrolases"/>
    <property type="match status" value="2"/>
</dbReference>
<keyword evidence="6" id="KW-0347">Helicase</keyword>
<dbReference type="EC" id="3.6.4.13" evidence="2"/>
<name>A0AA39MBC8_9BILA</name>
<keyword evidence="13" id="KW-1185">Reference proteome</keyword>
<feature type="compositionally biased region" description="Basic residues" evidence="9">
    <location>
        <begin position="1045"/>
        <end position="1054"/>
    </location>
</feature>
<evidence type="ECO:0000313" key="13">
    <source>
        <dbReference type="Proteomes" id="UP001175271"/>
    </source>
</evidence>
<evidence type="ECO:0000313" key="12">
    <source>
        <dbReference type="EMBL" id="KAK0427459.1"/>
    </source>
</evidence>
<feature type="compositionally biased region" description="Basic and acidic residues" evidence="9">
    <location>
        <begin position="47"/>
        <end position="58"/>
    </location>
</feature>
<keyword evidence="5" id="KW-0378">Hydrolase</keyword>
<dbReference type="EMBL" id="JAUCMV010000001">
    <property type="protein sequence ID" value="KAK0427459.1"/>
    <property type="molecule type" value="Genomic_DNA"/>
</dbReference>
<dbReference type="InterPro" id="IPR014001">
    <property type="entry name" value="Helicase_ATP-bd"/>
</dbReference>
<accession>A0AA39MBC8</accession>
<proteinExistence type="inferred from homology"/>
<evidence type="ECO:0000259" key="11">
    <source>
        <dbReference type="PROSITE" id="PS51194"/>
    </source>
</evidence>
<dbReference type="Pfam" id="PF00271">
    <property type="entry name" value="Helicase_C"/>
    <property type="match status" value="1"/>
</dbReference>
<feature type="region of interest" description="Disordered" evidence="9">
    <location>
        <begin position="36"/>
        <end position="69"/>
    </location>
</feature>
<feature type="compositionally biased region" description="Basic and acidic residues" evidence="9">
    <location>
        <begin position="947"/>
        <end position="956"/>
    </location>
</feature>
<dbReference type="InterPro" id="IPR001650">
    <property type="entry name" value="Helicase_C-like"/>
</dbReference>
<dbReference type="AlphaFoldDB" id="A0AA39MBC8"/>
<evidence type="ECO:0000256" key="2">
    <source>
        <dbReference type="ARBA" id="ARBA00012552"/>
    </source>
</evidence>
<dbReference type="FunFam" id="3.40.50.300:FF:000615">
    <property type="entry name" value="pre-mRNA-splicing factor ATP-dependent RNA helicase DEAH7"/>
    <property type="match status" value="1"/>
</dbReference>
<evidence type="ECO:0000256" key="4">
    <source>
        <dbReference type="ARBA" id="ARBA00022741"/>
    </source>
</evidence>
<feature type="compositionally biased region" description="Polar residues" evidence="9">
    <location>
        <begin position="1032"/>
        <end position="1044"/>
    </location>
</feature>
<evidence type="ECO:0000256" key="1">
    <source>
        <dbReference type="ARBA" id="ARBA00008792"/>
    </source>
</evidence>
<dbReference type="PROSITE" id="PS51192">
    <property type="entry name" value="HELICASE_ATP_BIND_1"/>
    <property type="match status" value="1"/>
</dbReference>
<evidence type="ECO:0000256" key="3">
    <source>
        <dbReference type="ARBA" id="ARBA00022664"/>
    </source>
</evidence>
<dbReference type="Pfam" id="PF21010">
    <property type="entry name" value="HA2_C"/>
    <property type="match status" value="1"/>
</dbReference>
<dbReference type="SMART" id="SM00847">
    <property type="entry name" value="HA2"/>
    <property type="match status" value="1"/>
</dbReference>
<organism evidence="12 13">
    <name type="scientific">Steinernema hermaphroditum</name>
    <dbReference type="NCBI Taxonomy" id="289476"/>
    <lineage>
        <taxon>Eukaryota</taxon>
        <taxon>Metazoa</taxon>
        <taxon>Ecdysozoa</taxon>
        <taxon>Nematoda</taxon>
        <taxon>Chromadorea</taxon>
        <taxon>Rhabditida</taxon>
        <taxon>Tylenchina</taxon>
        <taxon>Panagrolaimomorpha</taxon>
        <taxon>Strongyloidoidea</taxon>
        <taxon>Steinernematidae</taxon>
        <taxon>Steinernema</taxon>
    </lineage>
</organism>
<feature type="domain" description="Helicase ATP-binding" evidence="10">
    <location>
        <begin position="89"/>
        <end position="252"/>
    </location>
</feature>
<feature type="domain" description="Helicase C-terminal" evidence="11">
    <location>
        <begin position="287"/>
        <end position="456"/>
    </location>
</feature>
<sequence>MAVPQAEAADYVPSEDRVTEWARKYAKLPNWKKLNENTWHIPSDGGDQEREPQRRRFPEPPAKGTNPKYDKIQEQRKKLIIAEYKKAIVDMVMANPVTVLCGETGCGKSTQVAQYLVEAGFADKGCIAVTEPRRVAAMSLARRVAEEANVKLSEEVGYKIRFDPCVSEKSFVQYMTDGVLLRECVNKPDLAKYSVVIVDEAHERSINIDVLLGLLKGIVRVRGDFKIVIMSATIDIEKFSSFFRNAPTLSIPGKTHNVQLFHTDKDDNFTMFHKPSENNLIEAVCTTVDYILEEAEPHESGDILIFLYGQEIIEQVCRELRQNSSEIYVLPLYRSLSMEKQNLIFEPAPQGKRKVIVSTNVAESALTIDGVRYVIDSGFMKVMTYYALDEVESLEVCTISHEHATQRAGRAGRTQPGSCYRLYSEDYYKNKMLKHHVPEILRSNLVGTLLQIKATGVGDLLTFDYIDPPRKCDMIQAHLELLKLNAIKVEGNMTVLGEKISFFPIEPTLSKLILYGAYTWKCSQEMAAIASMLSCLPVLLRPREDKVEDVVAEENVDLDVSLDEEDEDDVRNVVAKLLDKTVAVCDEKTGKRTPSATKETFATSNIPFYRPEGDLVAMLYAWRAFLDNDCSSEWCFANSVMYRSMIQAKEIYDQLIRIMEKKKVPILTCGADMEPVQRTIANVMHHNLAVKSVDDNKKVAYHPLSRSFPYPISRSSVLRASDPDYVIFTKLTRRGKTFMSDVTAVKPEWFSFKLPPPYSLDVDRDGYKEFVMFDKKQENAMTDRIRHTYNPKRYGPCPLEALHGLRKRLEDERKAKWTSKLMPVWAPVHPLRPLPSDDTDEWVAANVVGAGWYEMLPMTEDRFPKNVYTSSPEHPPLPSASPAAWMQSTPVAEMCAGDTSLPEVMEYILPPPPEPPILTENAEKEPSPPLFESVVPGGKTRPAASKTDPREMTREEFEREEAEIDDLMERALNEDLDALNLLFDLEPGVDYMPILAFNCVQGPSAASSAPAMLNRPRTSTSISWNPLRCRMPQQSQSEAPVPSTSRRRKPRGVKHFPPAIKGQNAAPRAQPRAQRVPVRECTRRKPVVAQMNEKPPAEKPKRKRKADPVPRRSPEQACTEARRTKLGR</sequence>
<dbReference type="SMART" id="SM00490">
    <property type="entry name" value="HELICc"/>
    <property type="match status" value="1"/>
</dbReference>
<keyword evidence="3" id="KW-0507">mRNA processing</keyword>
<feature type="region of interest" description="Disordered" evidence="9">
    <location>
        <begin position="913"/>
        <end position="956"/>
    </location>
</feature>
<dbReference type="Proteomes" id="UP001175271">
    <property type="component" value="Unassembled WGS sequence"/>
</dbReference>
<dbReference type="PANTHER" id="PTHR18934:SF99">
    <property type="entry name" value="ATP-DEPENDENT RNA HELICASE DHX37-RELATED"/>
    <property type="match status" value="1"/>
</dbReference>
<evidence type="ECO:0000256" key="5">
    <source>
        <dbReference type="ARBA" id="ARBA00022801"/>
    </source>
</evidence>
<dbReference type="PROSITE" id="PS00690">
    <property type="entry name" value="DEAH_ATP_HELICASE"/>
    <property type="match status" value="1"/>
</dbReference>
<comment type="similarity">
    <text evidence="1">Belongs to the DEAD box helicase family. DEAH subfamily.</text>
</comment>
<feature type="region of interest" description="Disordered" evidence="9">
    <location>
        <begin position="1005"/>
        <end position="1128"/>
    </location>
</feature>
<dbReference type="GO" id="GO:0005524">
    <property type="term" value="F:ATP binding"/>
    <property type="evidence" value="ECO:0007669"/>
    <property type="project" value="UniProtKB-KW"/>
</dbReference>
<dbReference type="GO" id="GO:0003724">
    <property type="term" value="F:RNA helicase activity"/>
    <property type="evidence" value="ECO:0007669"/>
    <property type="project" value="UniProtKB-EC"/>
</dbReference>
<evidence type="ECO:0000259" key="10">
    <source>
        <dbReference type="PROSITE" id="PS51192"/>
    </source>
</evidence>
<reference evidence="12" key="1">
    <citation type="submission" date="2023-06" db="EMBL/GenBank/DDBJ databases">
        <title>Genomic analysis of the entomopathogenic nematode Steinernema hermaphroditum.</title>
        <authorList>
            <person name="Schwarz E.M."/>
            <person name="Heppert J.K."/>
            <person name="Baniya A."/>
            <person name="Schwartz H.T."/>
            <person name="Tan C.-H."/>
            <person name="Antoshechkin I."/>
            <person name="Sternberg P.W."/>
            <person name="Goodrich-Blair H."/>
            <person name="Dillman A.R."/>
        </authorList>
    </citation>
    <scope>NUCLEOTIDE SEQUENCE</scope>
    <source>
        <strain evidence="12">PS9179</strain>
        <tissue evidence="12">Whole animal</tissue>
    </source>
</reference>
<dbReference type="InterPro" id="IPR049945">
    <property type="entry name" value="AAA_22"/>
</dbReference>
<dbReference type="SUPFAM" id="SSF52540">
    <property type="entry name" value="P-loop containing nucleoside triphosphate hydrolases"/>
    <property type="match status" value="1"/>
</dbReference>
<dbReference type="PANTHER" id="PTHR18934">
    <property type="entry name" value="ATP-DEPENDENT RNA HELICASE"/>
    <property type="match status" value="1"/>
</dbReference>
<evidence type="ECO:0000256" key="7">
    <source>
        <dbReference type="ARBA" id="ARBA00022840"/>
    </source>
</evidence>
<feature type="compositionally biased region" description="Low complexity" evidence="9">
    <location>
        <begin position="1065"/>
        <end position="1076"/>
    </location>
</feature>
<dbReference type="CDD" id="cd17917">
    <property type="entry name" value="DEXHc_RHA-like"/>
    <property type="match status" value="1"/>
</dbReference>
<dbReference type="Gene3D" id="1.20.120.1080">
    <property type="match status" value="1"/>
</dbReference>
<keyword evidence="4" id="KW-0547">Nucleotide-binding</keyword>
<evidence type="ECO:0000256" key="6">
    <source>
        <dbReference type="ARBA" id="ARBA00022806"/>
    </source>
</evidence>